<protein>
    <submittedName>
        <fullName evidence="3">Mu transposase C-terminal domain-containing protein</fullName>
    </submittedName>
</protein>
<reference evidence="3" key="1">
    <citation type="submission" date="2022-06" db="EMBL/GenBank/DDBJ databases">
        <title>Aquibacillus sp. a new bacterium isolated from soil saline samples.</title>
        <authorList>
            <person name="Galisteo C."/>
            <person name="De La Haba R."/>
            <person name="Sanchez-Porro C."/>
            <person name="Ventosa A."/>
        </authorList>
    </citation>
    <scope>NUCLEOTIDE SEQUENCE</scope>
    <source>
        <strain evidence="3">3ASR75-11</strain>
    </source>
</reference>
<sequence length="171" mass="20134">MKQLNGYLQSWLEAYDSRTHRGTGQTPKRRYEDCKESKCHLTAEELKEIFLWEETRTVRKTSVIEVEGNTYDVDSFLRGKKIKIRFNSYDLSYIQVWKDEERFPDAKPAELRNQSHSKVSQMGHEDTPETPVSSYLEQIKKQQDEEKRRELGTTRFASLKEKQTVGGVDHD</sequence>
<evidence type="ECO:0000259" key="2">
    <source>
        <dbReference type="Pfam" id="PF09299"/>
    </source>
</evidence>
<dbReference type="EMBL" id="JAMQKB010000025">
    <property type="protein sequence ID" value="MDC3425968.1"/>
    <property type="molecule type" value="Genomic_DNA"/>
</dbReference>
<keyword evidence="4" id="KW-1185">Reference proteome</keyword>
<evidence type="ECO:0000256" key="1">
    <source>
        <dbReference type="SAM" id="MobiDB-lite"/>
    </source>
</evidence>
<dbReference type="Proteomes" id="UP001145050">
    <property type="component" value="Unassembled WGS sequence"/>
</dbReference>
<feature type="region of interest" description="Disordered" evidence="1">
    <location>
        <begin position="105"/>
        <end position="171"/>
    </location>
</feature>
<organism evidence="3 4">
    <name type="scientific">Terrihalobacillus insolitus</name>
    <dbReference type="NCBI Taxonomy" id="2950438"/>
    <lineage>
        <taxon>Bacteria</taxon>
        <taxon>Bacillati</taxon>
        <taxon>Bacillota</taxon>
        <taxon>Bacilli</taxon>
        <taxon>Bacillales</taxon>
        <taxon>Bacillaceae</taxon>
        <taxon>Terrihalobacillus</taxon>
    </lineage>
</organism>
<proteinExistence type="predicted"/>
<gene>
    <name evidence="3" type="ORF">NC797_15800</name>
</gene>
<evidence type="ECO:0000313" key="3">
    <source>
        <dbReference type="EMBL" id="MDC3425968.1"/>
    </source>
</evidence>
<dbReference type="PANTHER" id="PTHR35004">
    <property type="entry name" value="TRANSPOSASE RV3428C-RELATED"/>
    <property type="match status" value="1"/>
</dbReference>
<name>A0A9X3WW90_9BACI</name>
<evidence type="ECO:0000313" key="4">
    <source>
        <dbReference type="Proteomes" id="UP001145050"/>
    </source>
</evidence>
<feature type="domain" description="Transposase-like Mu C-terminal" evidence="2">
    <location>
        <begin position="49"/>
        <end position="103"/>
    </location>
</feature>
<dbReference type="AlphaFoldDB" id="A0A9X3WW90"/>
<dbReference type="Pfam" id="PF09299">
    <property type="entry name" value="Mu-transpos_C"/>
    <property type="match status" value="1"/>
</dbReference>
<feature type="compositionally biased region" description="Basic and acidic residues" evidence="1">
    <location>
        <begin position="138"/>
        <end position="171"/>
    </location>
</feature>
<dbReference type="PANTHER" id="PTHR35004:SF6">
    <property type="entry name" value="TRANSPOSASE"/>
    <property type="match status" value="1"/>
</dbReference>
<accession>A0A9X3WW90</accession>
<dbReference type="RefSeq" id="WP_272437782.1">
    <property type="nucleotide sequence ID" value="NZ_JAMQKB010000025.1"/>
</dbReference>
<dbReference type="InterPro" id="IPR015378">
    <property type="entry name" value="Transposase-like_Mu_C"/>
</dbReference>
<comment type="caution">
    <text evidence="3">The sequence shown here is derived from an EMBL/GenBank/DDBJ whole genome shotgun (WGS) entry which is preliminary data.</text>
</comment>